<feature type="region of interest" description="Disordered" evidence="2">
    <location>
        <begin position="225"/>
        <end position="248"/>
    </location>
</feature>
<evidence type="ECO:0008006" key="5">
    <source>
        <dbReference type="Google" id="ProtNLM"/>
    </source>
</evidence>
<evidence type="ECO:0000313" key="4">
    <source>
        <dbReference type="Proteomes" id="UP001464923"/>
    </source>
</evidence>
<comment type="caution">
    <text evidence="3">The sequence shown here is derived from an EMBL/GenBank/DDBJ whole genome shotgun (WGS) entry which is preliminary data.</text>
</comment>
<feature type="compositionally biased region" description="Basic and acidic residues" evidence="2">
    <location>
        <begin position="237"/>
        <end position="248"/>
    </location>
</feature>
<evidence type="ECO:0000256" key="1">
    <source>
        <dbReference type="SAM" id="Coils"/>
    </source>
</evidence>
<dbReference type="CDD" id="cd13402">
    <property type="entry name" value="LT_TF-like"/>
    <property type="match status" value="1"/>
</dbReference>
<keyword evidence="1" id="KW-0175">Coiled coil</keyword>
<feature type="region of interest" description="Disordered" evidence="2">
    <location>
        <begin position="405"/>
        <end position="473"/>
    </location>
</feature>
<protein>
    <recommendedName>
        <fullName evidence="5">Transglycosylase SLT domain-containing protein</fullName>
    </recommendedName>
</protein>
<name>A0ABV1JT68_9PSEU</name>
<dbReference type="Proteomes" id="UP001464923">
    <property type="component" value="Unassembled WGS sequence"/>
</dbReference>
<evidence type="ECO:0000256" key="2">
    <source>
        <dbReference type="SAM" id="MobiDB-lite"/>
    </source>
</evidence>
<dbReference type="SUPFAM" id="SSF58113">
    <property type="entry name" value="Apolipoprotein A-I"/>
    <property type="match status" value="1"/>
</dbReference>
<sequence length="1448" mass="154753">MTILIGDGVIPIRAKDETAEGVAQAKRRLDNLRATAKLDADISAAEKKIRLAEAWLKKLATQKTSVQVDADTAKAMSDLKLARAELDYLDRKRTQMRVTADTNQARSGLRGVGQEAGNADNQVKRLNGSGRALGASFASAARGPAILMAIASAAGIAGAAVAAIPAALSSLGGIGGVLLGSLSGVGEALKGYEADQDAASAAGQRSANSAASSGRAIRDAGQAINDARRNQTQVARDSARQIEDAERSEARVVAETAKAISDAKADQARTARDGAEAVEAAADTVSDALDRERAAQEDLNDAFEEAAQRLQDLRDEQDDYALDVEGAAIRVAREEEQLRKVMADSTATDLDRREAVNQLGQARERLEDIQKRQGRSAAELAAAERNGLAGSEGVIAAQGRLTAAKEGTRDAEENLRRVTRDASEANEAAAQRVRDAVTEGEFAQQEASRATQRAREQAAEASEDAAMQVSRALQGLQDAQTQQAEGAATAALATSKYADAMAKLTPEGRAFVEQLIRMKPMVDDLGKTSQRSFLPGLTDMLRDSEGLFPIFNGFLDQTGDKMADSSRKAGQLFKNPEFKKDLTDLLNSSLPITEAIGDGMVKLTEKTVDFGAEMAPASEGFADFIDSTVDGWVGMYEEMEPYADDFKVLWQEVGEFLEIVLPLVGRIAGQVSEFLGPALGDLNDFLRENNDQLDDWVYWIGGAYLALKTLKTVGNLATWADGVATSIGRVGGGAKDADGKVSKLDGKLRGLKTIGKIGITFVAAYVGFELIQGLFDGGEGKKRLDTNQDGKVGTGERWESLKNFDFKGVGSTIWDDIKRNPLVPEGMDPNPLHMPEPPPELKKKWDDFWGGLRGSASKFATDNNLTWGQIRDNAGSRTTELRDRVNGVMGEARTWLGDRTREARDGISSGFGQARDWSGDRLRELRDRVNGGMGQARDWLGDRTREARDRISGGLGMARDWSGDRVRELRDRVNGGMGQARDWLGDRTREARDRINSGLGMARDWAGDRMRELKDRVVDFARKAKDGAGGFFSEMWRNLRDLGKGGVNGVIGTLNWLVDKSNSILGSLGVEYRIPRIQMLAQGGTLGPQMLAGGGRVGGGFVTNGPQAIVGEGRSAYPEFVIPTDPAYRSRALDLFASLGGQLMADGGQVGVPMLAEGGILGTIGSLWNGASRAIGSVGSRIGDMMNWFGGGSLSGLVSEAVGLMLPKNPWRSLGMGVGNKLIDGAKAKMDSLFASFAPGGDAGAFTGMAAGGVQRWAPVTLQALAMMGQPAGLLQTVLRRMNQESGGNPSIVNRWDSNWRKGTPSVGLMQVIGPTYRSNRDPRRDVGPYLYGTSIDPLSNILSSMRYALGRYGSLPRAYNKSGGYALGGRVPGTTFEDRIPILAQSGERVLTRAQNDAFERLVGILEGSTGLAGVHGEGDTIVNVTQLGGNPQETGRLVALGIRSVR</sequence>
<reference evidence="3 4" key="1">
    <citation type="submission" date="2024-03" db="EMBL/GenBank/DDBJ databases">
        <title>Draft genome sequence of Pseudonocardia tropica JCM 19149.</title>
        <authorList>
            <person name="Butdee W."/>
            <person name="Duangmal K."/>
        </authorList>
    </citation>
    <scope>NUCLEOTIDE SEQUENCE [LARGE SCALE GENOMIC DNA]</scope>
    <source>
        <strain evidence="3 4">JCM 19149</strain>
    </source>
</reference>
<organism evidence="3 4">
    <name type="scientific">Pseudonocardia tropica</name>
    <dbReference type="NCBI Taxonomy" id="681289"/>
    <lineage>
        <taxon>Bacteria</taxon>
        <taxon>Bacillati</taxon>
        <taxon>Actinomycetota</taxon>
        <taxon>Actinomycetes</taxon>
        <taxon>Pseudonocardiales</taxon>
        <taxon>Pseudonocardiaceae</taxon>
        <taxon>Pseudonocardia</taxon>
    </lineage>
</organism>
<proteinExistence type="predicted"/>
<accession>A0ABV1JT68</accession>
<dbReference type="EMBL" id="JBEDNP010000004">
    <property type="protein sequence ID" value="MEQ3538739.1"/>
    <property type="molecule type" value="Genomic_DNA"/>
</dbReference>
<feature type="compositionally biased region" description="Basic and acidic residues" evidence="2">
    <location>
        <begin position="406"/>
        <end position="423"/>
    </location>
</feature>
<gene>
    <name evidence="3" type="ORF">WHI96_07895</name>
</gene>
<evidence type="ECO:0000313" key="3">
    <source>
        <dbReference type="EMBL" id="MEQ3538739.1"/>
    </source>
</evidence>
<dbReference type="Gene3D" id="1.20.120.20">
    <property type="entry name" value="Apolipoprotein"/>
    <property type="match status" value="1"/>
</dbReference>
<dbReference type="RefSeq" id="WP_345652841.1">
    <property type="nucleotide sequence ID" value="NZ_BAABLY010000082.1"/>
</dbReference>
<dbReference type="InterPro" id="IPR023346">
    <property type="entry name" value="Lysozyme-like_dom_sf"/>
</dbReference>
<feature type="coiled-coil region" evidence="1">
    <location>
        <begin position="289"/>
        <end position="323"/>
    </location>
</feature>
<dbReference type="SUPFAM" id="SSF53955">
    <property type="entry name" value="Lysozyme-like"/>
    <property type="match status" value="1"/>
</dbReference>
<keyword evidence="4" id="KW-1185">Reference proteome</keyword>